<evidence type="ECO:0000256" key="5">
    <source>
        <dbReference type="ARBA" id="ARBA00022763"/>
    </source>
</evidence>
<dbReference type="PRINTS" id="PR00853">
    <property type="entry name" value="XPGRADSUPER"/>
</dbReference>
<dbReference type="InterPro" id="IPR029060">
    <property type="entry name" value="PIN-like_dom_sf"/>
</dbReference>
<dbReference type="SMART" id="SM00485">
    <property type="entry name" value="XPGN"/>
    <property type="match status" value="1"/>
</dbReference>
<keyword evidence="7" id="KW-0460">Magnesium</keyword>
<evidence type="ECO:0000256" key="9">
    <source>
        <dbReference type="ARBA" id="ARBA00023242"/>
    </source>
</evidence>
<dbReference type="GO" id="GO:0008409">
    <property type="term" value="F:5'-3' exonuclease activity"/>
    <property type="evidence" value="ECO:0007669"/>
    <property type="project" value="UniProtKB-ARBA"/>
</dbReference>
<dbReference type="GO" id="GO:0003677">
    <property type="term" value="F:DNA binding"/>
    <property type="evidence" value="ECO:0007669"/>
    <property type="project" value="InterPro"/>
</dbReference>
<feature type="compositionally biased region" description="Acidic residues" evidence="10">
    <location>
        <begin position="486"/>
        <end position="504"/>
    </location>
</feature>
<keyword evidence="8" id="KW-0234">DNA repair</keyword>
<dbReference type="InParanoid" id="A0A286UWD7"/>
<dbReference type="FunCoup" id="A0A286UWD7">
    <property type="interactions" value="238"/>
</dbReference>
<dbReference type="InterPro" id="IPR036279">
    <property type="entry name" value="5-3_exonuclease_C_sf"/>
</dbReference>
<feature type="compositionally biased region" description="Polar residues" evidence="10">
    <location>
        <begin position="673"/>
        <end position="704"/>
    </location>
</feature>
<dbReference type="Pfam" id="PF00752">
    <property type="entry name" value="XPG_N"/>
    <property type="match status" value="1"/>
</dbReference>
<dbReference type="FunFam" id="3.40.50.1010:FF:000002">
    <property type="entry name" value="Exonuclease 1, putative"/>
    <property type="match status" value="1"/>
</dbReference>
<evidence type="ECO:0000256" key="8">
    <source>
        <dbReference type="ARBA" id="ARBA00023204"/>
    </source>
</evidence>
<evidence type="ECO:0000313" key="13">
    <source>
        <dbReference type="EMBL" id="PAV23888.1"/>
    </source>
</evidence>
<evidence type="ECO:0000256" key="3">
    <source>
        <dbReference type="ARBA" id="ARBA00022722"/>
    </source>
</evidence>
<keyword evidence="5" id="KW-0227">DNA damage</keyword>
<evidence type="ECO:0000259" key="12">
    <source>
        <dbReference type="SMART" id="SM00485"/>
    </source>
</evidence>
<dbReference type="SUPFAM" id="SSF88723">
    <property type="entry name" value="PIN domain-like"/>
    <property type="match status" value="1"/>
</dbReference>
<keyword evidence="9" id="KW-0539">Nucleus</keyword>
<dbReference type="SUPFAM" id="SSF47807">
    <property type="entry name" value="5' to 3' exonuclease, C-terminal subdomain"/>
    <property type="match status" value="1"/>
</dbReference>
<feature type="domain" description="XPG N-terminal" evidence="12">
    <location>
        <begin position="1"/>
        <end position="99"/>
    </location>
</feature>
<dbReference type="GO" id="GO:0006281">
    <property type="term" value="P:DNA repair"/>
    <property type="evidence" value="ECO:0007669"/>
    <property type="project" value="UniProtKB-KW"/>
</dbReference>
<dbReference type="InterPro" id="IPR006085">
    <property type="entry name" value="XPG_DNA_repair_N"/>
</dbReference>
<comment type="cofactor">
    <cofactor evidence="1">
        <name>Mg(2+)</name>
        <dbReference type="ChEBI" id="CHEBI:18420"/>
    </cofactor>
</comment>
<organism evidence="13 14">
    <name type="scientific">Pyrrhoderma noxium</name>
    <dbReference type="NCBI Taxonomy" id="2282107"/>
    <lineage>
        <taxon>Eukaryota</taxon>
        <taxon>Fungi</taxon>
        <taxon>Dikarya</taxon>
        <taxon>Basidiomycota</taxon>
        <taxon>Agaricomycotina</taxon>
        <taxon>Agaricomycetes</taxon>
        <taxon>Hymenochaetales</taxon>
        <taxon>Hymenochaetaceae</taxon>
        <taxon>Pyrrhoderma</taxon>
    </lineage>
</organism>
<comment type="subcellular location">
    <subcellularLocation>
        <location evidence="2">Nucleus</location>
    </subcellularLocation>
</comment>
<feature type="region of interest" description="Disordered" evidence="10">
    <location>
        <begin position="673"/>
        <end position="752"/>
    </location>
</feature>
<dbReference type="Proteomes" id="UP000217199">
    <property type="component" value="Unassembled WGS sequence"/>
</dbReference>
<dbReference type="InterPro" id="IPR019974">
    <property type="entry name" value="XPG_CS"/>
</dbReference>
<dbReference type="Gene3D" id="1.10.150.20">
    <property type="entry name" value="5' to 3' exonuclease, C-terminal subdomain"/>
    <property type="match status" value="1"/>
</dbReference>
<name>A0A286UWD7_9AGAM</name>
<dbReference type="Gene3D" id="3.40.50.1010">
    <property type="entry name" value="5'-nuclease"/>
    <property type="match status" value="1"/>
</dbReference>
<protein>
    <submittedName>
        <fullName evidence="13">Uncharacterized protein</fullName>
    </submittedName>
</protein>
<evidence type="ECO:0000259" key="11">
    <source>
        <dbReference type="SMART" id="SM00484"/>
    </source>
</evidence>
<feature type="region of interest" description="Disordered" evidence="10">
    <location>
        <begin position="560"/>
        <end position="596"/>
    </location>
</feature>
<keyword evidence="4" id="KW-0479">Metal-binding</keyword>
<dbReference type="Pfam" id="PF00867">
    <property type="entry name" value="XPG_I"/>
    <property type="match status" value="1"/>
</dbReference>
<keyword evidence="14" id="KW-1185">Reference proteome</keyword>
<dbReference type="GO" id="GO:0046872">
    <property type="term" value="F:metal ion binding"/>
    <property type="evidence" value="ECO:0007669"/>
    <property type="project" value="UniProtKB-KW"/>
</dbReference>
<dbReference type="EMBL" id="NBII01000001">
    <property type="protein sequence ID" value="PAV23888.1"/>
    <property type="molecule type" value="Genomic_DNA"/>
</dbReference>
<feature type="compositionally biased region" description="Polar residues" evidence="10">
    <location>
        <begin position="398"/>
        <end position="409"/>
    </location>
</feature>
<dbReference type="AlphaFoldDB" id="A0A286UWD7"/>
<feature type="region of interest" description="Disordered" evidence="10">
    <location>
        <begin position="469"/>
        <end position="540"/>
    </location>
</feature>
<feature type="region of interest" description="Disordered" evidence="10">
    <location>
        <begin position="392"/>
        <end position="424"/>
    </location>
</feature>
<gene>
    <name evidence="13" type="ORF">PNOK_0095600</name>
</gene>
<evidence type="ECO:0000256" key="4">
    <source>
        <dbReference type="ARBA" id="ARBA00022723"/>
    </source>
</evidence>
<dbReference type="InterPro" id="IPR006086">
    <property type="entry name" value="XPG-I_dom"/>
</dbReference>
<feature type="domain" description="XPG-I" evidence="11">
    <location>
        <begin position="138"/>
        <end position="213"/>
    </location>
</feature>
<dbReference type="STRING" id="2282107.A0A286UWD7"/>
<dbReference type="OrthoDB" id="26491at2759"/>
<comment type="caution">
    <text evidence="13">The sequence shown here is derived from an EMBL/GenBank/DDBJ whole genome shotgun (WGS) entry which is preliminary data.</text>
</comment>
<reference evidence="13 14" key="1">
    <citation type="journal article" date="2017" name="Mol. Ecol.">
        <title>Comparative and population genomic landscape of Phellinus noxius: A hypervariable fungus causing root rot in trees.</title>
        <authorList>
            <person name="Chung C.L."/>
            <person name="Lee T.J."/>
            <person name="Akiba M."/>
            <person name="Lee H.H."/>
            <person name="Kuo T.H."/>
            <person name="Liu D."/>
            <person name="Ke H.M."/>
            <person name="Yokoi T."/>
            <person name="Roa M.B."/>
            <person name="Lu M.J."/>
            <person name="Chang Y.Y."/>
            <person name="Ann P.J."/>
            <person name="Tsai J.N."/>
            <person name="Chen C.Y."/>
            <person name="Tzean S.S."/>
            <person name="Ota Y."/>
            <person name="Hattori T."/>
            <person name="Sahashi N."/>
            <person name="Liou R.F."/>
            <person name="Kikuchi T."/>
            <person name="Tsai I.J."/>
        </authorList>
    </citation>
    <scope>NUCLEOTIDE SEQUENCE [LARGE SCALE GENOMIC DNA]</scope>
    <source>
        <strain evidence="13 14">FFPRI411160</strain>
    </source>
</reference>
<keyword evidence="6" id="KW-0378">Hydrolase</keyword>
<evidence type="ECO:0000313" key="14">
    <source>
        <dbReference type="Proteomes" id="UP000217199"/>
    </source>
</evidence>
<dbReference type="GO" id="GO:0005634">
    <property type="term" value="C:nucleus"/>
    <property type="evidence" value="ECO:0007669"/>
    <property type="project" value="UniProtKB-SubCell"/>
</dbReference>
<keyword evidence="3" id="KW-0540">Nuclease</keyword>
<evidence type="ECO:0000256" key="2">
    <source>
        <dbReference type="ARBA" id="ARBA00004123"/>
    </source>
</evidence>
<dbReference type="CDD" id="cd09857">
    <property type="entry name" value="PIN_EXO1"/>
    <property type="match status" value="1"/>
</dbReference>
<evidence type="ECO:0000256" key="7">
    <source>
        <dbReference type="ARBA" id="ARBA00022842"/>
    </source>
</evidence>
<dbReference type="PANTHER" id="PTHR11081:SF65">
    <property type="entry name" value="DNA DAMAGE-INDUCIBLE PROTEIN DIN7-RELATED"/>
    <property type="match status" value="1"/>
</dbReference>
<dbReference type="SMART" id="SM00484">
    <property type="entry name" value="XPGI"/>
    <property type="match status" value="1"/>
</dbReference>
<dbReference type="FunFam" id="1.10.150.20:FF:000011">
    <property type="entry name" value="exonuclease 1"/>
    <property type="match status" value="1"/>
</dbReference>
<dbReference type="GO" id="GO:0017108">
    <property type="term" value="F:5'-flap endonuclease activity"/>
    <property type="evidence" value="ECO:0007669"/>
    <property type="project" value="TreeGrafter"/>
</dbReference>
<dbReference type="PANTHER" id="PTHR11081">
    <property type="entry name" value="FLAP ENDONUCLEASE FAMILY MEMBER"/>
    <property type="match status" value="1"/>
</dbReference>
<dbReference type="SMART" id="SM00279">
    <property type="entry name" value="HhH2"/>
    <property type="match status" value="1"/>
</dbReference>
<dbReference type="InterPro" id="IPR008918">
    <property type="entry name" value="HhH2"/>
</dbReference>
<evidence type="ECO:0000256" key="10">
    <source>
        <dbReference type="SAM" id="MobiDB-lite"/>
    </source>
</evidence>
<proteinExistence type="predicted"/>
<dbReference type="InterPro" id="IPR006084">
    <property type="entry name" value="XPG/Rad2"/>
</dbReference>
<dbReference type="PROSITE" id="PS00842">
    <property type="entry name" value="XPG_2"/>
    <property type="match status" value="1"/>
</dbReference>
<accession>A0A286UWD7</accession>
<evidence type="ECO:0000256" key="6">
    <source>
        <dbReference type="ARBA" id="ARBA00022801"/>
    </source>
</evidence>
<evidence type="ECO:0000256" key="1">
    <source>
        <dbReference type="ARBA" id="ARBA00001946"/>
    </source>
</evidence>
<dbReference type="InterPro" id="IPR044752">
    <property type="entry name" value="PIN-like_EXO1"/>
</dbReference>
<dbReference type="CDD" id="cd09901">
    <property type="entry name" value="H3TH_FEN1-like"/>
    <property type="match status" value="1"/>
</dbReference>
<sequence>MGITGLLPLLRPIQRRKHLSELFGLTIAVDGYVWLHRGAYTCAAEIVQKIPTRRYVDYCMSRVRTLKHYGINPYIVFDGGPLPAKLGTEKEREKKRAENIKRATELELMGKKMQARECFAKCLDVTPQMAYQFIKALKAENIPYVVAPYEADAQLAYLERTGIVDGILTEDSDLLVFGCQNVFFKLDTSSDSVISISRSDFGSPALAKDSLSLIGWTDTQFRWMAMLSGCDYLPSIQGIGLKTAHSLVKKHKTVEKVLQMLRLEGKRSIPKGYKEAFLLAEKVFLHQRVFDPRSKQLVYLNDPPENVTLSEEIENFIGQSLEQPIAQSIADGDLCPISLSKMEDINPTYSPKAHKPLPLQPKDTNAQGPVISAGAKEPPHKKPGLLNFFAPISKEPPTKSSSPMKQNPTKRPLKHAVAGSGSGKRTLVDVMDEDAETKRRKIIEEDKILSSKVMSRFFASAGPSEVIVLDSEEVEEPDGVNSLSTEDTEDLREEELSDPVEQEDGYLTPTCSLSRDPTPELSSPVPALHRTLSAPKRLDMNSSANRDIMIQEVEQILVRGSSEPAPEVAQEQRIPGPDLRKNFDNEGIDDNSDFDRLSCSGSEISNFWEEEKTIESPNTSASQDELVISSTKISKSTTWLEHDEEEVREEREKAVRASLAQKWRASYTFSISKTPRSKGAQQTNAKRIVISKSSNNLTRNSSFKKPSIPPNRGSENARLKPRASDPVLRNSVFAPFNPRPRMGSREKPISIDSDEIEDDIVCKGRGNFDSFKFTG</sequence>